<sequence length="52" mass="6298">MYLKKMIHFHYNLSCALAYWGKMPFQFRDQYFIANISLFLPFKKFGLQTLVS</sequence>
<protein>
    <submittedName>
        <fullName evidence="1">Uncharacterized protein</fullName>
    </submittedName>
</protein>
<dbReference type="Proteomes" id="UP000020773">
    <property type="component" value="Unassembled WGS sequence"/>
</dbReference>
<proteinExistence type="predicted"/>
<dbReference type="AlphaFoldDB" id="A0A015V506"/>
<dbReference type="PATRIC" id="fig|1339316.3.peg.2689"/>
<dbReference type="EMBL" id="JGDB01000168">
    <property type="protein sequence ID" value="EXY90491.1"/>
    <property type="molecule type" value="Genomic_DNA"/>
</dbReference>
<comment type="caution">
    <text evidence="1">The sequence shown here is derived from an EMBL/GenBank/DDBJ whole genome shotgun (WGS) entry which is preliminary data.</text>
</comment>
<accession>A0A015V506</accession>
<name>A0A015V506_BACFG</name>
<evidence type="ECO:0000313" key="2">
    <source>
        <dbReference type="Proteomes" id="UP000020773"/>
    </source>
</evidence>
<reference evidence="1 2" key="1">
    <citation type="submission" date="2014-02" db="EMBL/GenBank/DDBJ databases">
        <authorList>
            <person name="Sears C."/>
            <person name="Carroll K."/>
            <person name="Sack B.R."/>
            <person name="Qadri F."/>
            <person name="Myers L.L."/>
            <person name="Chung G.-T."/>
            <person name="Escheverria P."/>
            <person name="Fraser C.M."/>
            <person name="Sadzewicz L."/>
            <person name="Shefchek K.A."/>
            <person name="Tallon L."/>
            <person name="Das S.P."/>
            <person name="Daugherty S."/>
            <person name="Mongodin E.F."/>
        </authorList>
    </citation>
    <scope>NUCLEOTIDE SEQUENCE [LARGE SCALE GENOMIC DNA]</scope>
    <source>
        <strain evidence="2">3998T(B)3</strain>
    </source>
</reference>
<gene>
    <name evidence="1" type="ORF">M125_2811</name>
</gene>
<evidence type="ECO:0000313" key="1">
    <source>
        <dbReference type="EMBL" id="EXY90491.1"/>
    </source>
</evidence>
<organism evidence="1 2">
    <name type="scientific">Bacteroides fragilis str. 3998T(B)3</name>
    <dbReference type="NCBI Taxonomy" id="1339316"/>
    <lineage>
        <taxon>Bacteria</taxon>
        <taxon>Pseudomonadati</taxon>
        <taxon>Bacteroidota</taxon>
        <taxon>Bacteroidia</taxon>
        <taxon>Bacteroidales</taxon>
        <taxon>Bacteroidaceae</taxon>
        <taxon>Bacteroides</taxon>
    </lineage>
</organism>